<keyword evidence="1" id="KW-0812">Transmembrane</keyword>
<dbReference type="Proteomes" id="UP001222325">
    <property type="component" value="Unassembled WGS sequence"/>
</dbReference>
<feature type="transmembrane region" description="Helical" evidence="1">
    <location>
        <begin position="50"/>
        <end position="68"/>
    </location>
</feature>
<evidence type="ECO:0000313" key="2">
    <source>
        <dbReference type="EMBL" id="KAJ7077651.1"/>
    </source>
</evidence>
<evidence type="ECO:0000256" key="1">
    <source>
        <dbReference type="SAM" id="Phobius"/>
    </source>
</evidence>
<comment type="caution">
    <text evidence="2">The sequence shown here is derived from an EMBL/GenBank/DDBJ whole genome shotgun (WGS) entry which is preliminary data.</text>
</comment>
<keyword evidence="1" id="KW-1133">Transmembrane helix</keyword>
<feature type="transmembrane region" description="Helical" evidence="1">
    <location>
        <begin position="12"/>
        <end position="29"/>
    </location>
</feature>
<dbReference type="AlphaFoldDB" id="A0AAD6TUB7"/>
<protein>
    <recommendedName>
        <fullName evidence="4">Transmembrane protein</fullName>
    </recommendedName>
</protein>
<keyword evidence="3" id="KW-1185">Reference proteome</keyword>
<evidence type="ECO:0008006" key="4">
    <source>
        <dbReference type="Google" id="ProtNLM"/>
    </source>
</evidence>
<reference evidence="2" key="1">
    <citation type="submission" date="2023-03" db="EMBL/GenBank/DDBJ databases">
        <title>Massive genome expansion in bonnet fungi (Mycena s.s.) driven by repeated elements and novel gene families across ecological guilds.</title>
        <authorList>
            <consortium name="Lawrence Berkeley National Laboratory"/>
            <person name="Harder C.B."/>
            <person name="Miyauchi S."/>
            <person name="Viragh M."/>
            <person name="Kuo A."/>
            <person name="Thoen E."/>
            <person name="Andreopoulos B."/>
            <person name="Lu D."/>
            <person name="Skrede I."/>
            <person name="Drula E."/>
            <person name="Henrissat B."/>
            <person name="Morin E."/>
            <person name="Kohler A."/>
            <person name="Barry K."/>
            <person name="LaButti K."/>
            <person name="Morin E."/>
            <person name="Salamov A."/>
            <person name="Lipzen A."/>
            <person name="Mereny Z."/>
            <person name="Hegedus B."/>
            <person name="Baldrian P."/>
            <person name="Stursova M."/>
            <person name="Weitz H."/>
            <person name="Taylor A."/>
            <person name="Grigoriev I.V."/>
            <person name="Nagy L.G."/>
            <person name="Martin F."/>
            <person name="Kauserud H."/>
        </authorList>
    </citation>
    <scope>NUCLEOTIDE SEQUENCE</scope>
    <source>
        <strain evidence="2">CBHHK173m</strain>
    </source>
</reference>
<feature type="transmembrane region" description="Helical" evidence="1">
    <location>
        <begin position="146"/>
        <end position="173"/>
    </location>
</feature>
<dbReference type="EMBL" id="JARJCN010000071">
    <property type="protein sequence ID" value="KAJ7077651.1"/>
    <property type="molecule type" value="Genomic_DNA"/>
</dbReference>
<accession>A0AAD6TUB7</accession>
<sequence>MPEATSPHLDGTIGNATIGVAFSTFLFGIETLQTFNYYRDFPKDSKKLKVLVSMIWIIELTQTMLTWHAPQHLASPPFSLILVVLFSAMINFLVQTFFALRVQALSKAWAIPVLVCVLNLLRFMANVGIFAQLVKRPEFSLLETSLHWLFTTGCAIGPVVDILTATSLCIFLWRYKSSNFEQISGALQLIFTVFANSMLSSLNGRQHLRRSKPQGNLDGGSHFLAFDSATPSNNVDTLYVLDDEVPWLKQQKAEAGPNVRRTSMYGNIPMIAEK</sequence>
<proteinExistence type="predicted"/>
<gene>
    <name evidence="2" type="ORF">B0H15DRAFT_805110</name>
</gene>
<feature type="transmembrane region" description="Helical" evidence="1">
    <location>
        <begin position="80"/>
        <end position="102"/>
    </location>
</feature>
<feature type="transmembrane region" description="Helical" evidence="1">
    <location>
        <begin position="109"/>
        <end position="134"/>
    </location>
</feature>
<name>A0AAD6TUB7_9AGAR</name>
<dbReference type="PANTHER" id="PTHR40465">
    <property type="entry name" value="CHROMOSOME 1, WHOLE GENOME SHOTGUN SEQUENCE"/>
    <property type="match status" value="1"/>
</dbReference>
<keyword evidence="1" id="KW-0472">Membrane</keyword>
<evidence type="ECO:0000313" key="3">
    <source>
        <dbReference type="Proteomes" id="UP001222325"/>
    </source>
</evidence>
<dbReference type="PANTHER" id="PTHR40465:SF1">
    <property type="entry name" value="DUF6534 DOMAIN-CONTAINING PROTEIN"/>
    <property type="match status" value="1"/>
</dbReference>
<organism evidence="2 3">
    <name type="scientific">Mycena belliarum</name>
    <dbReference type="NCBI Taxonomy" id="1033014"/>
    <lineage>
        <taxon>Eukaryota</taxon>
        <taxon>Fungi</taxon>
        <taxon>Dikarya</taxon>
        <taxon>Basidiomycota</taxon>
        <taxon>Agaricomycotina</taxon>
        <taxon>Agaricomycetes</taxon>
        <taxon>Agaricomycetidae</taxon>
        <taxon>Agaricales</taxon>
        <taxon>Marasmiineae</taxon>
        <taxon>Mycenaceae</taxon>
        <taxon>Mycena</taxon>
    </lineage>
</organism>